<dbReference type="PANTHER" id="PTHR13847:SF280">
    <property type="entry name" value="D-AMINO ACID DEHYDROGENASE"/>
    <property type="match status" value="1"/>
</dbReference>
<dbReference type="AlphaFoldDB" id="A0A7W4K5C8"/>
<reference evidence="4 5" key="1">
    <citation type="submission" date="2020-04" db="EMBL/GenBank/DDBJ databases">
        <title>Description of novel Gluconacetobacter.</title>
        <authorList>
            <person name="Sombolestani A."/>
        </authorList>
    </citation>
    <scope>NUCLEOTIDE SEQUENCE [LARGE SCALE GENOMIC DNA]</scope>
    <source>
        <strain evidence="4 5">LMG 27802</strain>
    </source>
</reference>
<organism evidence="4 5">
    <name type="scientific">Gluconacetobacter tumulisoli</name>
    <dbReference type="NCBI Taxonomy" id="1286189"/>
    <lineage>
        <taxon>Bacteria</taxon>
        <taxon>Pseudomonadati</taxon>
        <taxon>Pseudomonadota</taxon>
        <taxon>Alphaproteobacteria</taxon>
        <taxon>Acetobacterales</taxon>
        <taxon>Acetobacteraceae</taxon>
        <taxon>Gluconacetobacter</taxon>
    </lineage>
</organism>
<dbReference type="Proteomes" id="UP000578030">
    <property type="component" value="Unassembled WGS sequence"/>
</dbReference>
<comment type="caution">
    <text evidence="4">The sequence shown here is derived from an EMBL/GenBank/DDBJ whole genome shotgun (WGS) entry which is preliminary data.</text>
</comment>
<keyword evidence="5" id="KW-1185">Reference proteome</keyword>
<accession>A0A7W4K5C8</accession>
<evidence type="ECO:0000259" key="3">
    <source>
        <dbReference type="Pfam" id="PF01266"/>
    </source>
</evidence>
<protein>
    <submittedName>
        <fullName evidence="4">FAD-binding oxidoreductase</fullName>
    </submittedName>
</protein>
<evidence type="ECO:0000313" key="5">
    <source>
        <dbReference type="Proteomes" id="UP000578030"/>
    </source>
</evidence>
<dbReference type="GO" id="GO:0008718">
    <property type="term" value="F:D-amino-acid dehydrogenase activity"/>
    <property type="evidence" value="ECO:0007669"/>
    <property type="project" value="TreeGrafter"/>
</dbReference>
<dbReference type="InterPro" id="IPR006076">
    <property type="entry name" value="FAD-dep_OxRdtase"/>
</dbReference>
<dbReference type="EMBL" id="JABEQM010000002">
    <property type="protein sequence ID" value="MBB2200661.1"/>
    <property type="molecule type" value="Genomic_DNA"/>
</dbReference>
<dbReference type="PANTHER" id="PTHR13847">
    <property type="entry name" value="SARCOSINE DEHYDROGENASE-RELATED"/>
    <property type="match status" value="1"/>
</dbReference>
<evidence type="ECO:0000256" key="2">
    <source>
        <dbReference type="ARBA" id="ARBA00023002"/>
    </source>
</evidence>
<dbReference type="Gene3D" id="3.50.50.60">
    <property type="entry name" value="FAD/NAD(P)-binding domain"/>
    <property type="match status" value="2"/>
</dbReference>
<dbReference type="Gene3D" id="3.30.9.10">
    <property type="entry name" value="D-Amino Acid Oxidase, subunit A, domain 2"/>
    <property type="match status" value="1"/>
</dbReference>
<evidence type="ECO:0000256" key="1">
    <source>
        <dbReference type="ARBA" id="ARBA00009410"/>
    </source>
</evidence>
<proteinExistence type="inferred from homology"/>
<evidence type="ECO:0000313" key="4">
    <source>
        <dbReference type="EMBL" id="MBB2200661.1"/>
    </source>
</evidence>
<gene>
    <name evidence="4" type="ORF">HLH28_03535</name>
</gene>
<dbReference type="GO" id="GO:0005886">
    <property type="term" value="C:plasma membrane"/>
    <property type="evidence" value="ECO:0007669"/>
    <property type="project" value="TreeGrafter"/>
</dbReference>
<comment type="similarity">
    <text evidence="1">Belongs to the DadA oxidoreductase family.</text>
</comment>
<dbReference type="SUPFAM" id="SSF51905">
    <property type="entry name" value="FAD/NAD(P)-binding domain"/>
    <property type="match status" value="1"/>
</dbReference>
<keyword evidence="2" id="KW-0560">Oxidoreductase</keyword>
<dbReference type="GO" id="GO:0055130">
    <property type="term" value="P:D-alanine catabolic process"/>
    <property type="evidence" value="ECO:0007669"/>
    <property type="project" value="TreeGrafter"/>
</dbReference>
<dbReference type="GO" id="GO:0005737">
    <property type="term" value="C:cytoplasm"/>
    <property type="evidence" value="ECO:0007669"/>
    <property type="project" value="TreeGrafter"/>
</dbReference>
<sequence>MASQQSAPSRYDVAIAGGGIIGVCTALFLRQAGLSVAVFDKGQPGYEQSSRNWGWVRTISQAMEDLPLALASRPLWRQWAGEADFGYRQCGLLSLAQDEVEWTALQAWADAARAAGFAPRRLASAAIPDLMPQSRGRWAGALYSPEDGCAEPDLAMAFLVAKARAAGVAFHADTAVKAIDIQGGQACGFWTETGRVVADSVVVAAGIWSRWLCKTAEIVLPQLKVTASVLRTEPLEGGPIPVVASSRFSVRKRRDGGYTVAQRNSSVTHVTPDAFRFMRQFMPNFLRQKKLLSVRAGLPFFQELREEQRFGKGRTNPFEAYRACDPEPDRKTLAATFERLKADMPVFRTARVAAMWAGVIDVTPDALPVLSSVGTYPGLYLATGFSAHGFGIGPAAGQLMANLITGGRPAPGQEHFTLARFGCNGERTGK</sequence>
<feature type="domain" description="FAD dependent oxidoreductase" evidence="3">
    <location>
        <begin position="12"/>
        <end position="403"/>
    </location>
</feature>
<name>A0A7W4K5C8_9PROT</name>
<dbReference type="RefSeq" id="WP_182954518.1">
    <property type="nucleotide sequence ID" value="NZ_JABEQM010000002.1"/>
</dbReference>
<dbReference type="InterPro" id="IPR036188">
    <property type="entry name" value="FAD/NAD-bd_sf"/>
</dbReference>
<dbReference type="Pfam" id="PF01266">
    <property type="entry name" value="DAO"/>
    <property type="match status" value="1"/>
</dbReference>